<dbReference type="AlphaFoldDB" id="A0AA39QWB5"/>
<dbReference type="InterPro" id="IPR031352">
    <property type="entry name" value="SesA"/>
</dbReference>
<dbReference type="Pfam" id="PF00339">
    <property type="entry name" value="Arrestin_N"/>
    <property type="match status" value="1"/>
</dbReference>
<feature type="domain" description="Arrestin-like N-terminal" evidence="2">
    <location>
        <begin position="304"/>
        <end position="442"/>
    </location>
</feature>
<evidence type="ECO:0000313" key="6">
    <source>
        <dbReference type="Proteomes" id="UP001166286"/>
    </source>
</evidence>
<evidence type="ECO:0000259" key="2">
    <source>
        <dbReference type="Pfam" id="PF00339"/>
    </source>
</evidence>
<feature type="domain" description="NB-ARC" evidence="3">
    <location>
        <begin position="116"/>
        <end position="285"/>
    </location>
</feature>
<accession>A0AA39QWB5</accession>
<dbReference type="InterPro" id="IPR011021">
    <property type="entry name" value="Arrestin-like_N"/>
</dbReference>
<feature type="region of interest" description="Disordered" evidence="1">
    <location>
        <begin position="748"/>
        <end position="769"/>
    </location>
</feature>
<sequence length="769" mass="85425">MAGVEAPSVLGIIANIVQVVDFSNKAIERVREAGQNLHDIPKAFRDVQTTLPLLANTLGKTKEHIEAGGLDEETCKALQPVLQDCQSRIQDLNDIFDKLLPMEVPIQWAEDFTGREAQIELLNSKLCHTGKHARVALVGLGGIGKTQLALQHAVQYKYSHDTSVFWIHAATAERMKKASREILKKANVTGWKEPQCDSLQLMKDWFESDESGKWLIVIDNADDIDLLYKPDEGRLAAYFPRSERGSILMSIRNRKIGVKFATHRNIVDLPALTNEESSMLLRTRLGDNPVDHHDRVKVNVMQLDLQIQNRQRIFGPYDIVEGTVSLTTPGNVLVSEISVTFTGKSAYNFSPYLIVDSEHALEQTLISQKTGLYASEKSNPKPPLPHGRHEWPFRFRFPAKEISLPPSFGHYVDTSQTLATGSWSRQTVRSTGYVLYNLTAHLGGTDLPKQCPRATEEMHIFFWPNRYTELPDGPLPKAHRHSISIPQATPLIPFQRDQPNFLQRLCKKVTQTKNFDVLDLVANIPRYTILGQPIQVSLSISTADGMHESRALTLVSVRYALYAITRIGRRTSSSRHISAHTAVERHIENIGTPFLGPDNCIWLHNTAPVIPSIRASWSPADGTIKGPLCPTFESELIARTYTLSLGVTVSFEGHPQTRWFKGGEIVLLPHRLDASVKKRSLMEMDGEGMVEAGGDVVPGPELAADSVRDASRVEADGGDVAHEVDGESGRRGQKFPVVDAVIEKGITKGSSELESDMPIRAELATTTQQ</sequence>
<dbReference type="InterPro" id="IPR027417">
    <property type="entry name" value="P-loop_NTPase"/>
</dbReference>
<reference evidence="5" key="1">
    <citation type="submission" date="2023-03" db="EMBL/GenBank/DDBJ databases">
        <title>Complete genome of Cladonia borealis.</title>
        <authorList>
            <person name="Park H."/>
        </authorList>
    </citation>
    <scope>NUCLEOTIDE SEQUENCE</scope>
    <source>
        <strain evidence="5">ANT050790</strain>
    </source>
</reference>
<dbReference type="Proteomes" id="UP001166286">
    <property type="component" value="Unassembled WGS sequence"/>
</dbReference>
<dbReference type="GO" id="GO:0043531">
    <property type="term" value="F:ADP binding"/>
    <property type="evidence" value="ECO:0007669"/>
    <property type="project" value="InterPro"/>
</dbReference>
<dbReference type="InterPro" id="IPR014752">
    <property type="entry name" value="Arrestin-like_C"/>
</dbReference>
<gene>
    <name evidence="5" type="ORF">JMJ35_006874</name>
</gene>
<proteinExistence type="predicted"/>
<dbReference type="SUPFAM" id="SSF52540">
    <property type="entry name" value="P-loop containing nucleoside triphosphate hydrolases"/>
    <property type="match status" value="1"/>
</dbReference>
<dbReference type="PANTHER" id="PTHR35205">
    <property type="entry name" value="NB-ARC AND TPR DOMAIN PROTEIN"/>
    <property type="match status" value="1"/>
</dbReference>
<dbReference type="Gene3D" id="3.40.50.300">
    <property type="entry name" value="P-loop containing nucleotide triphosphate hydrolases"/>
    <property type="match status" value="1"/>
</dbReference>
<evidence type="ECO:0000256" key="1">
    <source>
        <dbReference type="SAM" id="MobiDB-lite"/>
    </source>
</evidence>
<organism evidence="5 6">
    <name type="scientific">Cladonia borealis</name>
    <dbReference type="NCBI Taxonomy" id="184061"/>
    <lineage>
        <taxon>Eukaryota</taxon>
        <taxon>Fungi</taxon>
        <taxon>Dikarya</taxon>
        <taxon>Ascomycota</taxon>
        <taxon>Pezizomycotina</taxon>
        <taxon>Lecanoromycetes</taxon>
        <taxon>OSLEUM clade</taxon>
        <taxon>Lecanoromycetidae</taxon>
        <taxon>Lecanorales</taxon>
        <taxon>Lecanorineae</taxon>
        <taxon>Cladoniaceae</taxon>
        <taxon>Cladonia</taxon>
    </lineage>
</organism>
<dbReference type="Pfam" id="PF17107">
    <property type="entry name" value="SesA"/>
    <property type="match status" value="1"/>
</dbReference>
<dbReference type="Pfam" id="PF00931">
    <property type="entry name" value="NB-ARC"/>
    <property type="match status" value="1"/>
</dbReference>
<evidence type="ECO:0000259" key="3">
    <source>
        <dbReference type="Pfam" id="PF00931"/>
    </source>
</evidence>
<evidence type="ECO:0000313" key="5">
    <source>
        <dbReference type="EMBL" id="KAK0510442.1"/>
    </source>
</evidence>
<feature type="domain" description="NACHT-NTPase and P-loop NTPases N-terminal" evidence="4">
    <location>
        <begin position="13"/>
        <end position="101"/>
    </location>
</feature>
<name>A0AA39QWB5_9LECA</name>
<evidence type="ECO:0000259" key="4">
    <source>
        <dbReference type="Pfam" id="PF17107"/>
    </source>
</evidence>
<comment type="caution">
    <text evidence="5">The sequence shown here is derived from an EMBL/GenBank/DDBJ whole genome shotgun (WGS) entry which is preliminary data.</text>
</comment>
<dbReference type="InterPro" id="IPR002182">
    <property type="entry name" value="NB-ARC"/>
</dbReference>
<evidence type="ECO:0008006" key="7">
    <source>
        <dbReference type="Google" id="ProtNLM"/>
    </source>
</evidence>
<keyword evidence="6" id="KW-1185">Reference proteome</keyword>
<protein>
    <recommendedName>
        <fullName evidence="7">NACHT-NTPase and P-loop NTPases N-terminal domain-containing protein</fullName>
    </recommendedName>
</protein>
<dbReference type="Gene3D" id="2.60.40.640">
    <property type="match status" value="1"/>
</dbReference>
<dbReference type="EMBL" id="JAFEKC020000015">
    <property type="protein sequence ID" value="KAK0510442.1"/>
    <property type="molecule type" value="Genomic_DNA"/>
</dbReference>
<dbReference type="PANTHER" id="PTHR35205:SF1">
    <property type="entry name" value="ZU5 DOMAIN-CONTAINING PROTEIN"/>
    <property type="match status" value="1"/>
</dbReference>